<dbReference type="SUPFAM" id="SSF52058">
    <property type="entry name" value="L domain-like"/>
    <property type="match status" value="1"/>
</dbReference>
<keyword evidence="2" id="KW-0547">Nucleotide-binding</keyword>
<evidence type="ECO:0000256" key="4">
    <source>
        <dbReference type="ARBA" id="ARBA00022840"/>
    </source>
</evidence>
<dbReference type="STRING" id="93759.A0A1R3HKU1"/>
<dbReference type="InterPro" id="IPR041118">
    <property type="entry name" value="Rx_N"/>
</dbReference>
<dbReference type="PANTHER" id="PTHR36766:SF51">
    <property type="entry name" value="DISEASE RESISTANCE RPP13-LIKE PROTEIN 1"/>
    <property type="match status" value="1"/>
</dbReference>
<protein>
    <submittedName>
        <fullName evidence="6">NB-ARC domain-containing protein</fullName>
    </submittedName>
</protein>
<evidence type="ECO:0000313" key="6">
    <source>
        <dbReference type="EMBL" id="OMO70999.1"/>
    </source>
</evidence>
<keyword evidence="3" id="KW-0611">Plant defense</keyword>
<dbReference type="InterPro" id="IPR027417">
    <property type="entry name" value="P-loop_NTPase"/>
</dbReference>
<dbReference type="InterPro" id="IPR032675">
    <property type="entry name" value="LRR_dom_sf"/>
</dbReference>
<evidence type="ECO:0000259" key="5">
    <source>
        <dbReference type="Pfam" id="PF18052"/>
    </source>
</evidence>
<dbReference type="Gene3D" id="1.20.5.4130">
    <property type="match status" value="1"/>
</dbReference>
<evidence type="ECO:0000256" key="2">
    <source>
        <dbReference type="ARBA" id="ARBA00022741"/>
    </source>
</evidence>
<reference evidence="7" key="1">
    <citation type="submission" date="2013-09" db="EMBL/GenBank/DDBJ databases">
        <title>Corchorus olitorius genome sequencing.</title>
        <authorList>
            <person name="Alam M."/>
            <person name="Haque M.S."/>
            <person name="Islam M.S."/>
            <person name="Emdad E.M."/>
            <person name="Islam M.M."/>
            <person name="Ahmed B."/>
            <person name="Halim A."/>
            <person name="Hossen Q.M.M."/>
            <person name="Hossain M.Z."/>
            <person name="Ahmed R."/>
            <person name="Khan M.M."/>
            <person name="Islam R."/>
            <person name="Rashid M.M."/>
            <person name="Khan S.A."/>
            <person name="Rahman M.S."/>
            <person name="Alam M."/>
            <person name="Yahiya A.S."/>
            <person name="Khan M.S."/>
            <person name="Azam M.S."/>
            <person name="Haque T."/>
            <person name="Lashkar M.Z.H."/>
            <person name="Akhand A.I."/>
            <person name="Morshed G."/>
            <person name="Roy S."/>
            <person name="Uddin K.S."/>
            <person name="Rabeya T."/>
            <person name="Hossain A.S."/>
            <person name="Chowdhury A."/>
            <person name="Snigdha A.R."/>
            <person name="Mortoza M.S."/>
            <person name="Matin S.A."/>
            <person name="Hoque S.M.E."/>
            <person name="Islam M.K."/>
            <person name="Roy D.K."/>
            <person name="Haider R."/>
            <person name="Moosa M.M."/>
            <person name="Elias S.M."/>
            <person name="Hasan A.M."/>
            <person name="Jahan S."/>
            <person name="Shafiuddin M."/>
            <person name="Mahmood N."/>
            <person name="Shommy N.S."/>
        </authorList>
    </citation>
    <scope>NUCLEOTIDE SEQUENCE [LARGE SCALE GENOMIC DNA]</scope>
    <source>
        <strain evidence="7">cv. O-4</strain>
    </source>
</reference>
<dbReference type="AlphaFoldDB" id="A0A1R3HKU1"/>
<keyword evidence="7" id="KW-1185">Reference proteome</keyword>
<dbReference type="Proteomes" id="UP000187203">
    <property type="component" value="Unassembled WGS sequence"/>
</dbReference>
<evidence type="ECO:0000256" key="1">
    <source>
        <dbReference type="ARBA" id="ARBA00022737"/>
    </source>
</evidence>
<name>A0A1R3HKU1_9ROSI</name>
<keyword evidence="4" id="KW-0067">ATP-binding</keyword>
<dbReference type="PANTHER" id="PTHR36766">
    <property type="entry name" value="PLANT BROAD-SPECTRUM MILDEW RESISTANCE PROTEIN RPW8"/>
    <property type="match status" value="1"/>
</dbReference>
<accession>A0A1R3HKU1</accession>
<dbReference type="InterPro" id="IPR042197">
    <property type="entry name" value="Apaf_helical"/>
</dbReference>
<dbReference type="GO" id="GO:0005524">
    <property type="term" value="F:ATP binding"/>
    <property type="evidence" value="ECO:0007669"/>
    <property type="project" value="UniProtKB-KW"/>
</dbReference>
<gene>
    <name evidence="6" type="ORF">COLO4_28417</name>
</gene>
<dbReference type="Pfam" id="PF18052">
    <property type="entry name" value="Rx_N"/>
    <property type="match status" value="1"/>
</dbReference>
<proteinExistence type="predicted"/>
<dbReference type="GO" id="GO:0051707">
    <property type="term" value="P:response to other organism"/>
    <property type="evidence" value="ECO:0007669"/>
    <property type="project" value="UniProtKB-ARBA"/>
</dbReference>
<dbReference type="GO" id="GO:0006952">
    <property type="term" value="P:defense response"/>
    <property type="evidence" value="ECO:0007669"/>
    <property type="project" value="UniProtKB-KW"/>
</dbReference>
<dbReference type="Gene3D" id="1.10.8.430">
    <property type="entry name" value="Helical domain of apoptotic protease-activating factors"/>
    <property type="match status" value="1"/>
</dbReference>
<comment type="caution">
    <text evidence="6">The sequence shown here is derived from an EMBL/GenBank/DDBJ whole genome shotgun (WGS) entry which is preliminary data.</text>
</comment>
<dbReference type="SUPFAM" id="SSF52540">
    <property type="entry name" value="P-loop containing nucleoside triphosphate hydrolases"/>
    <property type="match status" value="1"/>
</dbReference>
<dbReference type="OrthoDB" id="1001123at2759"/>
<evidence type="ECO:0000256" key="3">
    <source>
        <dbReference type="ARBA" id="ARBA00022821"/>
    </source>
</evidence>
<dbReference type="GO" id="GO:0043531">
    <property type="term" value="F:ADP binding"/>
    <property type="evidence" value="ECO:0007669"/>
    <property type="project" value="InterPro"/>
</dbReference>
<sequence length="615" mass="69183">MAGALLGEAFLTAAIDVLVDRITTGGLTLIGGKKLEDGLRNKLKPLLMSVNALRDDAETKQITNRNVKSWLSELKDAVYDAEDFLDEIATEALRMKLESEDQTTVSQVSRFFSSLSPFNNRETGFKLEEILGRLEYLVNQKDILGLEKFRAIVRTVPTYHLDILSDEDCWHLFAKHAFVNTNPSRHPNLKVIGEAIVKKCSGLPLAAKTLGGLLRCELNAQEWNKVLTSNLWDMTDDARRTHSVVDGRSIGKLEINQCDGLQMEPLPCGLRKLRIHDLSINDSILEQMIQPCTSLENLYINCRELTSLPDSSSLPMTLKKLGIGESNVLDDTKILLYTSLESLDIYNSRCNGVESFSLGSFPLLKRLDIRGCEELKWIIGASEGENAPLSSRLSSLWIQNCPNLICFDKLEGFCAPNLTSLHLFGCENLKALPEQMHSLFPSLDYLVIESCPKIEGLPKEGLPSKLKTLDITRGCKKLIEGMVRRDREWALQSLPSLTSFEISGEGGEEIEGIESFPDEHLLPSSLTFLKIYSFPNLKCLESKGFQHLTSLRLLHIHECPMLQSMPEKRVLSSLSYLEIHRCPKLRENCEKEKGKLWPNISHIPFIWNDGELIIM</sequence>
<organism evidence="6 7">
    <name type="scientific">Corchorus olitorius</name>
    <dbReference type="NCBI Taxonomy" id="93759"/>
    <lineage>
        <taxon>Eukaryota</taxon>
        <taxon>Viridiplantae</taxon>
        <taxon>Streptophyta</taxon>
        <taxon>Embryophyta</taxon>
        <taxon>Tracheophyta</taxon>
        <taxon>Spermatophyta</taxon>
        <taxon>Magnoliopsida</taxon>
        <taxon>eudicotyledons</taxon>
        <taxon>Gunneridae</taxon>
        <taxon>Pentapetalae</taxon>
        <taxon>rosids</taxon>
        <taxon>malvids</taxon>
        <taxon>Malvales</taxon>
        <taxon>Malvaceae</taxon>
        <taxon>Grewioideae</taxon>
        <taxon>Apeibeae</taxon>
        <taxon>Corchorus</taxon>
    </lineage>
</organism>
<keyword evidence="1" id="KW-0677">Repeat</keyword>
<evidence type="ECO:0000313" key="7">
    <source>
        <dbReference type="Proteomes" id="UP000187203"/>
    </source>
</evidence>
<dbReference type="EMBL" id="AWUE01019921">
    <property type="protein sequence ID" value="OMO70999.1"/>
    <property type="molecule type" value="Genomic_DNA"/>
</dbReference>
<feature type="domain" description="Disease resistance N-terminal" evidence="5">
    <location>
        <begin position="41"/>
        <end position="102"/>
    </location>
</feature>
<dbReference type="Gene3D" id="3.80.10.10">
    <property type="entry name" value="Ribonuclease Inhibitor"/>
    <property type="match status" value="2"/>
</dbReference>